<dbReference type="CDD" id="cd03024">
    <property type="entry name" value="DsbA_FrnE"/>
    <property type="match status" value="1"/>
</dbReference>
<evidence type="ECO:0000313" key="2">
    <source>
        <dbReference type="EMBL" id="SDR17041.1"/>
    </source>
</evidence>
<dbReference type="SUPFAM" id="SSF48452">
    <property type="entry name" value="TPR-like"/>
    <property type="match status" value="1"/>
</dbReference>
<evidence type="ECO:0000313" key="3">
    <source>
        <dbReference type="Proteomes" id="UP000217103"/>
    </source>
</evidence>
<dbReference type="SUPFAM" id="SSF52833">
    <property type="entry name" value="Thioredoxin-like"/>
    <property type="match status" value="1"/>
</dbReference>
<dbReference type="InterPro" id="IPR036249">
    <property type="entry name" value="Thioredoxin-like_sf"/>
</dbReference>
<dbReference type="InterPro" id="IPR011990">
    <property type="entry name" value="TPR-like_helical_dom_sf"/>
</dbReference>
<organism evidence="2 3">
    <name type="scientific">Thermostaphylospora chromogena</name>
    <dbReference type="NCBI Taxonomy" id="35622"/>
    <lineage>
        <taxon>Bacteria</taxon>
        <taxon>Bacillati</taxon>
        <taxon>Actinomycetota</taxon>
        <taxon>Actinomycetes</taxon>
        <taxon>Streptosporangiales</taxon>
        <taxon>Thermomonosporaceae</taxon>
        <taxon>Thermostaphylospora</taxon>
    </lineage>
</organism>
<sequence length="326" mass="35337">MRIEIWADVVCPWAYIGKRRLERALAAPETAGLEAEVVWRPFRIDPTAPARAVPLEEALRDPLMDGALARCAPGLTPAENRARVSAIAAEEGLGPPWGAAWRASSHDAHRLLALALDHGGAALQNEVAEQVMKAHFVEGLDISDRSRLKAVAERAGFPEGGPLLDTDAAERAVRESLLVGKARGIATSPTFVVGDRALAGAQAPETIAEFLTAGDRPRRALPEEVERLRYAESLLDRRDPLGALELLRPLLDEHGRDTGVRLLAARAYFASAQLRRARETLEELVAESPDDSYARLLLGRTLQRQGLADEAAVHLRLATTMSPGYA</sequence>
<evidence type="ECO:0000259" key="1">
    <source>
        <dbReference type="Pfam" id="PF01323"/>
    </source>
</evidence>
<keyword evidence="3" id="KW-1185">Reference proteome</keyword>
<reference evidence="2 3" key="1">
    <citation type="submission" date="2016-10" db="EMBL/GenBank/DDBJ databases">
        <authorList>
            <person name="de Groot N.N."/>
        </authorList>
    </citation>
    <scope>NUCLEOTIDE SEQUENCE [LARGE SCALE GENOMIC DNA]</scope>
    <source>
        <strain evidence="2 3">DSM 43794</strain>
    </source>
</reference>
<dbReference type="Gene3D" id="1.25.40.10">
    <property type="entry name" value="Tetratricopeptide repeat domain"/>
    <property type="match status" value="1"/>
</dbReference>
<dbReference type="EMBL" id="FNKK01000002">
    <property type="protein sequence ID" value="SDR17041.1"/>
    <property type="molecule type" value="Genomic_DNA"/>
</dbReference>
<dbReference type="STRING" id="35622.SAMN04489764_3844"/>
<dbReference type="RefSeq" id="WP_093260697.1">
    <property type="nucleotide sequence ID" value="NZ_FNKK01000002.1"/>
</dbReference>
<dbReference type="Proteomes" id="UP000217103">
    <property type="component" value="Unassembled WGS sequence"/>
</dbReference>
<name>A0A1H1GV61_9ACTN</name>
<protein>
    <submittedName>
        <fullName evidence="2">Predicted dithiol-disulfide isomerase, DsbA family</fullName>
    </submittedName>
</protein>
<dbReference type="GO" id="GO:0016491">
    <property type="term" value="F:oxidoreductase activity"/>
    <property type="evidence" value="ECO:0007669"/>
    <property type="project" value="InterPro"/>
</dbReference>
<gene>
    <name evidence="2" type="ORF">SAMN04489764_3844</name>
</gene>
<dbReference type="InterPro" id="IPR001853">
    <property type="entry name" value="DSBA-like_thioredoxin_dom"/>
</dbReference>
<dbReference type="PANTHER" id="PTHR13887">
    <property type="entry name" value="GLUTATHIONE S-TRANSFERASE KAPPA"/>
    <property type="match status" value="1"/>
</dbReference>
<dbReference type="GO" id="GO:0016853">
    <property type="term" value="F:isomerase activity"/>
    <property type="evidence" value="ECO:0007669"/>
    <property type="project" value="UniProtKB-KW"/>
</dbReference>
<dbReference type="PANTHER" id="PTHR13887:SF41">
    <property type="entry name" value="THIOREDOXIN SUPERFAMILY PROTEIN"/>
    <property type="match status" value="1"/>
</dbReference>
<keyword evidence="2" id="KW-0413">Isomerase</keyword>
<dbReference type="Pfam" id="PF14559">
    <property type="entry name" value="TPR_19"/>
    <property type="match status" value="1"/>
</dbReference>
<accession>A0A1H1GV61</accession>
<dbReference type="Pfam" id="PF01323">
    <property type="entry name" value="DSBA"/>
    <property type="match status" value="1"/>
</dbReference>
<dbReference type="OrthoDB" id="9799122at2"/>
<dbReference type="AlphaFoldDB" id="A0A1H1GV61"/>
<proteinExistence type="predicted"/>
<feature type="domain" description="DSBA-like thioredoxin" evidence="1">
    <location>
        <begin position="3"/>
        <end position="211"/>
    </location>
</feature>
<dbReference type="Gene3D" id="3.40.30.10">
    <property type="entry name" value="Glutaredoxin"/>
    <property type="match status" value="1"/>
</dbReference>